<keyword evidence="5" id="KW-1185">Reference proteome</keyword>
<feature type="domain" description="LssY-like C-terminal" evidence="3">
    <location>
        <begin position="95"/>
        <end position="284"/>
    </location>
</feature>
<reference evidence="4" key="1">
    <citation type="submission" date="2022-10" db="EMBL/GenBank/DDBJ databases">
        <title>Genome sequence of Actinomyces israelii ATCC 10048.</title>
        <authorList>
            <person name="Watt R.M."/>
            <person name="Tong W.M."/>
        </authorList>
    </citation>
    <scope>NUCLEOTIDE SEQUENCE</scope>
    <source>
        <strain evidence="4">ATCC 10048</strain>
    </source>
</reference>
<feature type="transmembrane region" description="Helical" evidence="2">
    <location>
        <begin position="37"/>
        <end position="58"/>
    </location>
</feature>
<feature type="transmembrane region" description="Helical" evidence="2">
    <location>
        <begin position="362"/>
        <end position="382"/>
    </location>
</feature>
<dbReference type="Proteomes" id="UP001072034">
    <property type="component" value="Unassembled WGS sequence"/>
</dbReference>
<evidence type="ECO:0000313" key="5">
    <source>
        <dbReference type="Proteomes" id="UP001072034"/>
    </source>
</evidence>
<comment type="caution">
    <text evidence="4">The sequence shown here is derived from an EMBL/GenBank/DDBJ whole genome shotgun (WGS) entry which is preliminary data.</text>
</comment>
<keyword evidence="2" id="KW-0472">Membrane</keyword>
<protein>
    <submittedName>
        <fullName evidence="4">LssY C-terminal domain-containing protein</fullName>
    </submittedName>
</protein>
<keyword evidence="2" id="KW-1133">Transmembrane helix</keyword>
<name>A0ABT4I788_9ACTO</name>
<organism evidence="4 5">
    <name type="scientific">Actinomyces israelii</name>
    <dbReference type="NCBI Taxonomy" id="1659"/>
    <lineage>
        <taxon>Bacteria</taxon>
        <taxon>Bacillati</taxon>
        <taxon>Actinomycetota</taxon>
        <taxon>Actinomycetes</taxon>
        <taxon>Actinomycetales</taxon>
        <taxon>Actinomycetaceae</taxon>
        <taxon>Actinomyces</taxon>
    </lineage>
</organism>
<keyword evidence="2" id="KW-0812">Transmembrane</keyword>
<accession>A0ABT4I788</accession>
<evidence type="ECO:0000259" key="3">
    <source>
        <dbReference type="Pfam" id="PF14067"/>
    </source>
</evidence>
<evidence type="ECO:0000256" key="1">
    <source>
        <dbReference type="SAM" id="MobiDB-lite"/>
    </source>
</evidence>
<sequence>MSAPVKTRPRPTSPPLYRDGGEKVSPARSRTWGLDDVVDAVFFAVAAAATLWLAWLLIASGWHLEPWLVLNSVLFWAVLAYLAIPRVHQVLTWLYVPDYFIGRTRTPDGLLGDPVNLAVRGDEDDIHAAMRAAGWTRADAITPRSALRIVVSSLMRRSYPAAPVSTLMLFGRGQDFAYQKEVEGNPSQRHHVRFWHTPSGWVLPGGRSVDWLAGATYDRSVGLSALTFQVTHKIDADIDIERNFVVDDVRWANAAAGLGVWPDFFTAYHDKNGGGDRVETDGDLYVLDLDAVVPNSVHSVELARARAADAQANRQRPSQLLVALALIVMLLGVQAAQLFRDPAVGTMAAELNREGVPGATEIVYGSLSVMSAGMIAAVAALGVAAWRGHPRGRIALLGALTLFVLADMSQVSAVGVRGATFSLIVTSGLGVLALLALTARPVQRWERSRKAERRARRGP</sequence>
<feature type="transmembrane region" description="Helical" evidence="2">
    <location>
        <begin position="320"/>
        <end position="339"/>
    </location>
</feature>
<dbReference type="InterPro" id="IPR025902">
    <property type="entry name" value="LssY-like-C_dom"/>
</dbReference>
<feature type="region of interest" description="Disordered" evidence="1">
    <location>
        <begin position="1"/>
        <end position="25"/>
    </location>
</feature>
<evidence type="ECO:0000256" key="2">
    <source>
        <dbReference type="SAM" id="Phobius"/>
    </source>
</evidence>
<proteinExistence type="predicted"/>
<feature type="transmembrane region" description="Helical" evidence="2">
    <location>
        <begin position="419"/>
        <end position="439"/>
    </location>
</feature>
<feature type="transmembrane region" description="Helical" evidence="2">
    <location>
        <begin position="394"/>
        <end position="413"/>
    </location>
</feature>
<evidence type="ECO:0000313" key="4">
    <source>
        <dbReference type="EMBL" id="MCZ0857239.1"/>
    </source>
</evidence>
<dbReference type="RefSeq" id="WP_268916873.1">
    <property type="nucleotide sequence ID" value="NZ_JAPTMY010000006.1"/>
</dbReference>
<dbReference type="EMBL" id="JAPTMY010000006">
    <property type="protein sequence ID" value="MCZ0857239.1"/>
    <property type="molecule type" value="Genomic_DNA"/>
</dbReference>
<gene>
    <name evidence="4" type="ORF">OHJ16_04180</name>
</gene>
<dbReference type="Pfam" id="PF14067">
    <property type="entry name" value="LssY_C"/>
    <property type="match status" value="1"/>
</dbReference>